<name>A0A8J3LVL9_9ACTN</name>
<dbReference type="GO" id="GO:0005886">
    <property type="term" value="C:plasma membrane"/>
    <property type="evidence" value="ECO:0007669"/>
    <property type="project" value="UniProtKB-SubCell"/>
</dbReference>
<accession>A0A8J3LVL9</accession>
<feature type="transmembrane region" description="Helical" evidence="7">
    <location>
        <begin position="314"/>
        <end position="332"/>
    </location>
</feature>
<feature type="transmembrane region" description="Helical" evidence="7">
    <location>
        <begin position="384"/>
        <end position="402"/>
    </location>
</feature>
<evidence type="ECO:0000256" key="2">
    <source>
        <dbReference type="ARBA" id="ARBA00022448"/>
    </source>
</evidence>
<dbReference type="Pfam" id="PF05977">
    <property type="entry name" value="MFS_3"/>
    <property type="match status" value="1"/>
</dbReference>
<dbReference type="Gene3D" id="1.20.1250.20">
    <property type="entry name" value="MFS general substrate transporter like domains"/>
    <property type="match status" value="1"/>
</dbReference>
<feature type="transmembrane region" description="Helical" evidence="7">
    <location>
        <begin position="263"/>
        <end position="283"/>
    </location>
</feature>
<gene>
    <name evidence="8" type="ORF">Pfl04_28100</name>
</gene>
<dbReference type="InterPro" id="IPR036259">
    <property type="entry name" value="MFS_trans_sf"/>
</dbReference>
<keyword evidence="5 7" id="KW-1133">Transmembrane helix</keyword>
<dbReference type="PANTHER" id="PTHR23513">
    <property type="entry name" value="INTEGRAL MEMBRANE EFFLUX PROTEIN-RELATED"/>
    <property type="match status" value="1"/>
</dbReference>
<protein>
    <submittedName>
        <fullName evidence="8">MFS transporter</fullName>
    </submittedName>
</protein>
<evidence type="ECO:0000256" key="1">
    <source>
        <dbReference type="ARBA" id="ARBA00004651"/>
    </source>
</evidence>
<evidence type="ECO:0000313" key="9">
    <source>
        <dbReference type="Proteomes" id="UP000653674"/>
    </source>
</evidence>
<evidence type="ECO:0000256" key="5">
    <source>
        <dbReference type="ARBA" id="ARBA00022989"/>
    </source>
</evidence>
<proteinExistence type="predicted"/>
<feature type="transmembrane region" description="Helical" evidence="7">
    <location>
        <begin position="352"/>
        <end position="372"/>
    </location>
</feature>
<reference evidence="8" key="1">
    <citation type="submission" date="2021-01" db="EMBL/GenBank/DDBJ databases">
        <title>Whole genome shotgun sequence of Planosporangium flavigriseum NBRC 105377.</title>
        <authorList>
            <person name="Komaki H."/>
            <person name="Tamura T."/>
        </authorList>
    </citation>
    <scope>NUCLEOTIDE SEQUENCE</scope>
    <source>
        <strain evidence="8">NBRC 105377</strain>
    </source>
</reference>
<evidence type="ECO:0000256" key="7">
    <source>
        <dbReference type="SAM" id="Phobius"/>
    </source>
</evidence>
<feature type="transmembrane region" description="Helical" evidence="7">
    <location>
        <begin position="20"/>
        <end position="37"/>
    </location>
</feature>
<keyword evidence="2" id="KW-0813">Transport</keyword>
<organism evidence="8 9">
    <name type="scientific">Planosporangium flavigriseum</name>
    <dbReference type="NCBI Taxonomy" id="373681"/>
    <lineage>
        <taxon>Bacteria</taxon>
        <taxon>Bacillati</taxon>
        <taxon>Actinomycetota</taxon>
        <taxon>Actinomycetes</taxon>
        <taxon>Micromonosporales</taxon>
        <taxon>Micromonosporaceae</taxon>
        <taxon>Planosporangium</taxon>
    </lineage>
</organism>
<feature type="transmembrane region" description="Helical" evidence="7">
    <location>
        <begin position="290"/>
        <end position="308"/>
    </location>
</feature>
<feature type="transmembrane region" description="Helical" evidence="7">
    <location>
        <begin position="171"/>
        <end position="193"/>
    </location>
</feature>
<keyword evidence="9" id="KW-1185">Reference proteome</keyword>
<feature type="transmembrane region" description="Helical" evidence="7">
    <location>
        <begin position="228"/>
        <end position="251"/>
    </location>
</feature>
<dbReference type="Proteomes" id="UP000653674">
    <property type="component" value="Unassembled WGS sequence"/>
</dbReference>
<evidence type="ECO:0000313" key="8">
    <source>
        <dbReference type="EMBL" id="GIG74406.1"/>
    </source>
</evidence>
<dbReference type="CDD" id="cd06173">
    <property type="entry name" value="MFS_MefA_like"/>
    <property type="match status" value="1"/>
</dbReference>
<dbReference type="InterPro" id="IPR010290">
    <property type="entry name" value="TM_effector"/>
</dbReference>
<evidence type="ECO:0000256" key="3">
    <source>
        <dbReference type="ARBA" id="ARBA00022475"/>
    </source>
</evidence>
<evidence type="ECO:0000256" key="6">
    <source>
        <dbReference type="ARBA" id="ARBA00023136"/>
    </source>
</evidence>
<dbReference type="EMBL" id="BONU01000017">
    <property type="protein sequence ID" value="GIG74406.1"/>
    <property type="molecule type" value="Genomic_DNA"/>
</dbReference>
<keyword evidence="3" id="KW-1003">Cell membrane</keyword>
<dbReference type="SUPFAM" id="SSF103473">
    <property type="entry name" value="MFS general substrate transporter"/>
    <property type="match status" value="1"/>
</dbReference>
<comment type="caution">
    <text evidence="8">The sequence shown here is derived from an EMBL/GenBank/DDBJ whole genome shotgun (WGS) entry which is preliminary data.</text>
</comment>
<keyword evidence="6 7" id="KW-0472">Membrane</keyword>
<feature type="transmembrane region" description="Helical" evidence="7">
    <location>
        <begin position="52"/>
        <end position="71"/>
    </location>
</feature>
<comment type="subcellular location">
    <subcellularLocation>
        <location evidence="1">Cell membrane</location>
        <topology evidence="1">Multi-pass membrane protein</topology>
    </subcellularLocation>
</comment>
<dbReference type="RefSeq" id="WP_168078983.1">
    <property type="nucleotide sequence ID" value="NZ_BAAAQJ010000009.1"/>
</dbReference>
<dbReference type="AlphaFoldDB" id="A0A8J3LVL9"/>
<keyword evidence="4 7" id="KW-0812">Transmembrane</keyword>
<feature type="transmembrane region" description="Helical" evidence="7">
    <location>
        <begin position="83"/>
        <end position="103"/>
    </location>
</feature>
<sequence>MRLRLSNTFRSLRVRNYRLFATGQLVKLTGVWMQFTAQDWLVLQLSHHRPTALGTVTALQFLPVLILTLYGGKMADRYDKRKLLIVVNAAFAAVAAVLGVLVATGDVQLWHVFAVAAVSGTINAIEGPVRQSFVSELVGRELLPNALALSAATFNSARIIGPAVAGVAIGWIGIGPVFLANAVMCVGPLVSSIRMRPAELYRREPGQVASRDARVIDGLRYTWHRPDLVIPMLLVMIVGLFGFNFPVTLAVTATTVFHAGPQSFGLLSTALALGALGGALAGSGRRSRPSIYIVLTAALVFGVLETLVGFAPTYLAAIILLVPTGFFMIYFAQAVNQRIQLGADPEFRGRVVALYMLVFLGTTPFGAMLIGWAAEQFGPRSGMWLGGLASVLAAIVMGVVQLRRADAEIGVHMRPRPHVYVREPAADGRVIDFRMPAIRPAAR</sequence>
<dbReference type="PANTHER" id="PTHR23513:SF11">
    <property type="entry name" value="STAPHYLOFERRIN A TRANSPORTER"/>
    <property type="match status" value="1"/>
</dbReference>
<evidence type="ECO:0000256" key="4">
    <source>
        <dbReference type="ARBA" id="ARBA00022692"/>
    </source>
</evidence>